<proteinExistence type="predicted"/>
<organism evidence="2 3">
    <name type="scientific">Candidatus Manganitrophus noduliformans</name>
    <dbReference type="NCBI Taxonomy" id="2606439"/>
    <lineage>
        <taxon>Bacteria</taxon>
        <taxon>Pseudomonadati</taxon>
        <taxon>Nitrospirota</taxon>
        <taxon>Nitrospiria</taxon>
        <taxon>Candidatus Troglogloeales</taxon>
        <taxon>Candidatus Manganitrophaceae</taxon>
        <taxon>Candidatus Manganitrophus</taxon>
    </lineage>
</organism>
<comment type="caution">
    <text evidence="2">The sequence shown here is derived from an EMBL/GenBank/DDBJ whole genome shotgun (WGS) entry which is preliminary data.</text>
</comment>
<dbReference type="RefSeq" id="WP_168058167.1">
    <property type="nucleotide sequence ID" value="NZ_VTOW01000001.1"/>
</dbReference>
<sequence length="574" mass="57491">MRKILFLALLLALIPIQALSQSPEREARGYFGIVGGDTDDKGPTLVINPDGSINAAVTGAGGGTQFAEDSALGSTPTGTLAMCRRDDALATLTPVEDDAIGCRVDSRGALWVAWSNPLTPTIDGVYVTGNTDHDASASGIDPVLVGGFASAAAPTSVSADGDAVNAWFLRNGAQATVLTAAGALIGGDATNGLDVDVTRLPAIPAGNNNIGDVDIASIAAGNNNIGDVDVASIVPGTGATNLGKAVDGASGGTDTGVAILAIRDDSLSALTPVEGDYVQLRVNSTGALHVTGGGGGTQYNIDDVASATATGTFALVVRKDSAASLAGTDGDVTGLQVDANGALRVTGGGGGTEYTVNGVAPADPTGATFVMERDDALSALTEVEGDWTNPRSTAEGALWTQDFNSDTMVTHLATVAGAVSGTEMQVDIVSSALPTGASTSANQSTMITALQLIDDDQTGASVNYKTSAGTTEDETEIKATAGRLFSITATNTNAAARYIRCANLTAANTTPGTSTVFLGLAIPGNTAGSGFTTNFGPAGIAFSTALTCWTVTGAADSDVAEVAANEIKWIITYK</sequence>
<reference evidence="2 3" key="1">
    <citation type="journal article" date="2020" name="Nature">
        <title>Bacterial chemolithoautotrophy via manganese oxidation.</title>
        <authorList>
            <person name="Yu H."/>
            <person name="Leadbetter J.R."/>
        </authorList>
    </citation>
    <scope>NUCLEOTIDE SEQUENCE [LARGE SCALE GENOMIC DNA]</scope>
    <source>
        <strain evidence="2 3">Mn-1</strain>
    </source>
</reference>
<feature type="chain" id="PRO_5031468160" evidence="1">
    <location>
        <begin position="21"/>
        <end position="574"/>
    </location>
</feature>
<evidence type="ECO:0000256" key="1">
    <source>
        <dbReference type="SAM" id="SignalP"/>
    </source>
</evidence>
<dbReference type="AlphaFoldDB" id="A0A7X6DMC9"/>
<protein>
    <submittedName>
        <fullName evidence="2">Uncharacterized protein</fullName>
    </submittedName>
</protein>
<keyword evidence="1" id="KW-0732">Signal</keyword>
<evidence type="ECO:0000313" key="2">
    <source>
        <dbReference type="EMBL" id="NKE69883.1"/>
    </source>
</evidence>
<evidence type="ECO:0000313" key="3">
    <source>
        <dbReference type="Proteomes" id="UP000534783"/>
    </source>
</evidence>
<name>A0A7X6DMC9_9BACT</name>
<accession>A0A7X6DMC9</accession>
<dbReference type="Proteomes" id="UP000534783">
    <property type="component" value="Unassembled WGS sequence"/>
</dbReference>
<gene>
    <name evidence="2" type="ORF">MNODULE_03865</name>
</gene>
<dbReference type="EMBL" id="VTOW01000001">
    <property type="protein sequence ID" value="NKE69883.1"/>
    <property type="molecule type" value="Genomic_DNA"/>
</dbReference>
<feature type="signal peptide" evidence="1">
    <location>
        <begin position="1"/>
        <end position="20"/>
    </location>
</feature>
<keyword evidence="3" id="KW-1185">Reference proteome</keyword>